<dbReference type="Pfam" id="PF01740">
    <property type="entry name" value="STAS"/>
    <property type="match status" value="1"/>
</dbReference>
<dbReference type="InterPro" id="IPR036513">
    <property type="entry name" value="STAS_dom_sf"/>
</dbReference>
<dbReference type="PROSITE" id="PS50801">
    <property type="entry name" value="STAS"/>
    <property type="match status" value="1"/>
</dbReference>
<dbReference type="STRING" id="479434.Sthe_0674"/>
<keyword evidence="8" id="KW-1185">Reference proteome</keyword>
<feature type="domain" description="STAS" evidence="6">
    <location>
        <begin position="474"/>
        <end position="588"/>
    </location>
</feature>
<dbReference type="NCBIfam" id="TIGR00815">
    <property type="entry name" value="sulP"/>
    <property type="match status" value="1"/>
</dbReference>
<evidence type="ECO:0000256" key="5">
    <source>
        <dbReference type="SAM" id="Phobius"/>
    </source>
</evidence>
<feature type="transmembrane region" description="Helical" evidence="5">
    <location>
        <begin position="363"/>
        <end position="383"/>
    </location>
</feature>
<dbReference type="InterPro" id="IPR001902">
    <property type="entry name" value="SLC26A/SulP_fam"/>
</dbReference>
<dbReference type="InParanoid" id="D1C1J4"/>
<feature type="transmembrane region" description="Helical" evidence="5">
    <location>
        <begin position="390"/>
        <end position="412"/>
    </location>
</feature>
<dbReference type="KEGG" id="sti:Sthe_0674"/>
<dbReference type="Proteomes" id="UP000002027">
    <property type="component" value="Chromosome 1"/>
</dbReference>
<dbReference type="FunCoup" id="D1C1J4">
    <property type="interactions" value="339"/>
</dbReference>
<evidence type="ECO:0000313" key="8">
    <source>
        <dbReference type="Proteomes" id="UP000002027"/>
    </source>
</evidence>
<gene>
    <name evidence="7" type="ordered locus">Sthe_0674</name>
</gene>
<feature type="transmembrane region" description="Helical" evidence="5">
    <location>
        <begin position="232"/>
        <end position="256"/>
    </location>
</feature>
<feature type="transmembrane region" description="Helical" evidence="5">
    <location>
        <begin position="424"/>
        <end position="448"/>
    </location>
</feature>
<evidence type="ECO:0000256" key="1">
    <source>
        <dbReference type="ARBA" id="ARBA00004141"/>
    </source>
</evidence>
<dbReference type="SUPFAM" id="SSF52091">
    <property type="entry name" value="SpoIIaa-like"/>
    <property type="match status" value="1"/>
</dbReference>
<organism evidence="7 8">
    <name type="scientific">Sphaerobacter thermophilus (strain ATCC 49802 / DSM 20745 / KCCM 41009 / NCIMB 13125 / S 6022)</name>
    <dbReference type="NCBI Taxonomy" id="479434"/>
    <lineage>
        <taxon>Bacteria</taxon>
        <taxon>Pseudomonadati</taxon>
        <taxon>Thermomicrobiota</taxon>
        <taxon>Thermomicrobia</taxon>
        <taxon>Sphaerobacterales</taxon>
        <taxon>Sphaerobacterineae</taxon>
        <taxon>Sphaerobacteraceae</taxon>
        <taxon>Sphaerobacter</taxon>
    </lineage>
</organism>
<dbReference type="HOGENOM" id="CLU_003182_13_2_0"/>
<dbReference type="CDD" id="cd07042">
    <property type="entry name" value="STAS_SulP_like_sulfate_transporter"/>
    <property type="match status" value="1"/>
</dbReference>
<dbReference type="PANTHER" id="PTHR11814">
    <property type="entry name" value="SULFATE TRANSPORTER"/>
    <property type="match status" value="1"/>
</dbReference>
<dbReference type="AlphaFoldDB" id="D1C1J4"/>
<evidence type="ECO:0000256" key="3">
    <source>
        <dbReference type="ARBA" id="ARBA00022989"/>
    </source>
</evidence>
<dbReference type="Gene3D" id="3.30.750.24">
    <property type="entry name" value="STAS domain"/>
    <property type="match status" value="1"/>
</dbReference>
<evidence type="ECO:0000313" key="7">
    <source>
        <dbReference type="EMBL" id="ACZ38111.1"/>
    </source>
</evidence>
<dbReference type="InterPro" id="IPR002645">
    <property type="entry name" value="STAS_dom"/>
</dbReference>
<keyword evidence="4 5" id="KW-0472">Membrane</keyword>
<name>D1C1J4_SPHTD</name>
<feature type="transmembrane region" description="Helical" evidence="5">
    <location>
        <begin position="94"/>
        <end position="114"/>
    </location>
</feature>
<dbReference type="RefSeq" id="WP_012871158.1">
    <property type="nucleotide sequence ID" value="NC_013523.1"/>
</dbReference>
<evidence type="ECO:0000259" key="6">
    <source>
        <dbReference type="PROSITE" id="PS50801"/>
    </source>
</evidence>
<comment type="subcellular location">
    <subcellularLocation>
        <location evidence="1">Membrane</location>
        <topology evidence="1">Multi-pass membrane protein</topology>
    </subcellularLocation>
</comment>
<dbReference type="InterPro" id="IPR011547">
    <property type="entry name" value="SLC26A/SulP_dom"/>
</dbReference>
<dbReference type="GO" id="GO:0055085">
    <property type="term" value="P:transmembrane transport"/>
    <property type="evidence" value="ECO:0007669"/>
    <property type="project" value="InterPro"/>
</dbReference>
<dbReference type="GO" id="GO:0016020">
    <property type="term" value="C:membrane"/>
    <property type="evidence" value="ECO:0007669"/>
    <property type="project" value="UniProtKB-SubCell"/>
</dbReference>
<reference evidence="8" key="1">
    <citation type="submission" date="2009-11" db="EMBL/GenBank/DDBJ databases">
        <title>The complete chromosome 1 of Sphaerobacter thermophilus DSM 20745.</title>
        <authorList>
            <person name="Lucas S."/>
            <person name="Copeland A."/>
            <person name="Lapidus A."/>
            <person name="Glavina del Rio T."/>
            <person name="Dalin E."/>
            <person name="Tice H."/>
            <person name="Bruce D."/>
            <person name="Goodwin L."/>
            <person name="Pitluck S."/>
            <person name="Kyrpides N."/>
            <person name="Mavromatis K."/>
            <person name="Ivanova N."/>
            <person name="Mikhailova N."/>
            <person name="LaButti K.M."/>
            <person name="Clum A."/>
            <person name="Sun H.I."/>
            <person name="Brettin T."/>
            <person name="Detter J.C."/>
            <person name="Han C."/>
            <person name="Larimer F."/>
            <person name="Land M."/>
            <person name="Hauser L."/>
            <person name="Markowitz V."/>
            <person name="Cheng J.F."/>
            <person name="Hugenholtz P."/>
            <person name="Woyke T."/>
            <person name="Wu D."/>
            <person name="Steenblock K."/>
            <person name="Schneider S."/>
            <person name="Pukall R."/>
            <person name="Goeker M."/>
            <person name="Klenk H.P."/>
            <person name="Eisen J.A."/>
        </authorList>
    </citation>
    <scope>NUCLEOTIDE SEQUENCE [LARGE SCALE GENOMIC DNA]</scope>
    <source>
        <strain evidence="8">ATCC 49802 / DSM 20745 / S 6022</strain>
    </source>
</reference>
<feature type="transmembrane region" description="Helical" evidence="5">
    <location>
        <begin position="120"/>
        <end position="145"/>
    </location>
</feature>
<feature type="transmembrane region" description="Helical" evidence="5">
    <location>
        <begin position="71"/>
        <end position="87"/>
    </location>
</feature>
<keyword evidence="2 5" id="KW-0812">Transmembrane</keyword>
<accession>D1C1J4</accession>
<proteinExistence type="predicted"/>
<evidence type="ECO:0000256" key="4">
    <source>
        <dbReference type="ARBA" id="ARBA00023136"/>
    </source>
</evidence>
<dbReference type="eggNOG" id="COG0659">
    <property type="taxonomic scope" value="Bacteria"/>
</dbReference>
<evidence type="ECO:0000256" key="2">
    <source>
        <dbReference type="ARBA" id="ARBA00022692"/>
    </source>
</evidence>
<protein>
    <submittedName>
        <fullName evidence="7">Sulfate transporter</fullName>
    </submittedName>
</protein>
<keyword evidence="3 5" id="KW-1133">Transmembrane helix</keyword>
<dbReference type="Pfam" id="PF00916">
    <property type="entry name" value="Sulfate_transp"/>
    <property type="match status" value="1"/>
</dbReference>
<feature type="transmembrane region" description="Helical" evidence="5">
    <location>
        <begin position="289"/>
        <end position="313"/>
    </location>
</feature>
<reference evidence="7 8" key="2">
    <citation type="journal article" date="2010" name="Stand. Genomic Sci.">
        <title>Complete genome sequence of Desulfohalobium retbaense type strain (HR(100)).</title>
        <authorList>
            <person name="Spring S."/>
            <person name="Nolan M."/>
            <person name="Lapidus A."/>
            <person name="Glavina Del Rio T."/>
            <person name="Copeland A."/>
            <person name="Tice H."/>
            <person name="Cheng J.F."/>
            <person name="Lucas S."/>
            <person name="Land M."/>
            <person name="Chen F."/>
            <person name="Bruce D."/>
            <person name="Goodwin L."/>
            <person name="Pitluck S."/>
            <person name="Ivanova N."/>
            <person name="Mavromatis K."/>
            <person name="Mikhailova N."/>
            <person name="Pati A."/>
            <person name="Chen A."/>
            <person name="Palaniappan K."/>
            <person name="Hauser L."/>
            <person name="Chang Y.J."/>
            <person name="Jeffries C.D."/>
            <person name="Munk C."/>
            <person name="Kiss H."/>
            <person name="Chain P."/>
            <person name="Han C."/>
            <person name="Brettin T."/>
            <person name="Detter J.C."/>
            <person name="Schuler E."/>
            <person name="Goker M."/>
            <person name="Rohde M."/>
            <person name="Bristow J."/>
            <person name="Eisen J.A."/>
            <person name="Markowitz V."/>
            <person name="Hugenholtz P."/>
            <person name="Kyrpides N.C."/>
            <person name="Klenk H.P."/>
        </authorList>
    </citation>
    <scope>NUCLEOTIDE SEQUENCE [LARGE SCALE GENOMIC DNA]</scope>
    <source>
        <strain evidence="8">ATCC 49802 / DSM 20745 / S 6022</strain>
    </source>
</reference>
<feature type="transmembrane region" description="Helical" evidence="5">
    <location>
        <begin position="201"/>
        <end position="220"/>
    </location>
</feature>
<feature type="transmembrane region" description="Helical" evidence="5">
    <location>
        <begin position="325"/>
        <end position="343"/>
    </location>
</feature>
<dbReference type="EMBL" id="CP001823">
    <property type="protein sequence ID" value="ACZ38111.1"/>
    <property type="molecule type" value="Genomic_DNA"/>
</dbReference>
<feature type="transmembrane region" description="Helical" evidence="5">
    <location>
        <begin position="45"/>
        <end position="65"/>
    </location>
</feature>
<sequence>MVSDVQPKQTHTGAVRAGAGVHLGRYVPIIDWLGRYRREDLIGDVMAGVVVAIMLVPQSMAYAMLAGLPPQAGLYASVLPLILYAVFGTSRTLAVGPVAIVSLMTATSVGALAPQGTAEYVALALLLALLVGVVQVVMGVARVGFLVNFLSTPVLSGFTSAAALVIGASQLATLLGLSIPGDSLHRTLLNLVRHLSDANPVTTAIGLGSILLLVFVRRALGRPLARWGVPPAAIGAVTKAGPLIVVVMGTLIVWGLRLHATASVQVVGSIPAGLPPLTVPRLDPDAVRALLPTAIAISFVSFMESVSVAKALASKQRQRIEANQELIGLGAANLGAALTGGYPVTGGFSRSVVNFTAGANTQLASIITAGLVALTVLFLTPLFQYLPRTVLAAIVIVAVASLIDVATLTRVWRYDKADAVSLLVTFMAVLVRGVEFGILAGMATAIFLHLWRTSRPHIAVVGRVGESETYRNVLRHETRTCPRVMAVRVDESLYFPNTRALEETLLRLVAERPETTDLVLIGSGINFIDASALAVLESLHVELRGAGVTLHLAEFKGPVMDRLRAAGFIDRIGRDRVFLSTHQAMQSLGCA</sequence>